<proteinExistence type="predicted"/>
<feature type="domain" description="F-box" evidence="2">
    <location>
        <begin position="26"/>
        <end position="72"/>
    </location>
</feature>
<dbReference type="InterPro" id="IPR001810">
    <property type="entry name" value="F-box_dom"/>
</dbReference>
<dbReference type="SUPFAM" id="SSF82185">
    <property type="entry name" value="Histone H3 K4-specific methyltransferase SET7/9 N-terminal domain"/>
    <property type="match status" value="1"/>
</dbReference>
<dbReference type="RefSeq" id="YP_009481465.1">
    <property type="nucleotide sequence ID" value="NC_037665.1"/>
</dbReference>
<dbReference type="PROSITE" id="PS50181">
    <property type="entry name" value="FBOX"/>
    <property type="match status" value="1"/>
</dbReference>
<evidence type="ECO:0000313" key="3">
    <source>
        <dbReference type="EMBL" id="AVK77469.1"/>
    </source>
</evidence>
<reference evidence="3" key="1">
    <citation type="journal article" date="2018" name="Nat. Commun.">
        <title>Diversity and evolution of the emerging Pandoraviridae family.</title>
        <authorList>
            <person name="Legendre M."/>
            <person name="Fabre E."/>
            <person name="Poirot O."/>
            <person name="Jeudy S."/>
            <person name="Lartigue A."/>
            <person name="Alempic J.M."/>
            <person name="Beucher L."/>
            <person name="Philippe N."/>
            <person name="Bertaux L."/>
            <person name="Christo-Foroux E."/>
            <person name="Labadie K."/>
            <person name="Coute Y."/>
            <person name="Abergel C."/>
            <person name="Claverie J.M."/>
        </authorList>
    </citation>
    <scope>NUCLEOTIDE SEQUENCE [LARGE SCALE GENOMIC DNA]</scope>
    <source>
        <strain evidence="3">Macleodensis</strain>
    </source>
</reference>
<dbReference type="EMBL" id="MG011691">
    <property type="protein sequence ID" value="AVK77469.1"/>
    <property type="molecule type" value="Genomic_DNA"/>
</dbReference>
<gene>
    <name evidence="3" type="ORF">pmac_cds_781</name>
</gene>
<evidence type="ECO:0000259" key="2">
    <source>
        <dbReference type="PROSITE" id="PS50181"/>
    </source>
</evidence>
<organism evidence="3">
    <name type="scientific">Pandoravirus macleodensis</name>
    <dbReference type="NCBI Taxonomy" id="2107707"/>
    <lineage>
        <taxon>Viruses</taxon>
        <taxon>Pandoravirus</taxon>
    </lineage>
</organism>
<dbReference type="Pfam" id="PF12937">
    <property type="entry name" value="F-box-like"/>
    <property type="match status" value="1"/>
</dbReference>
<dbReference type="KEGG" id="vg:36841924"/>
<dbReference type="InterPro" id="IPR036047">
    <property type="entry name" value="F-box-like_dom_sf"/>
</dbReference>
<feature type="region of interest" description="Disordered" evidence="1">
    <location>
        <begin position="298"/>
        <end position="318"/>
    </location>
</feature>
<dbReference type="Gene3D" id="1.20.1280.50">
    <property type="match status" value="1"/>
</dbReference>
<evidence type="ECO:0000256" key="1">
    <source>
        <dbReference type="SAM" id="MobiDB-lite"/>
    </source>
</evidence>
<name>A0A2U7UG34_9VIRU</name>
<protein>
    <submittedName>
        <fullName evidence="3">F-box domain containing protein</fullName>
    </submittedName>
</protein>
<accession>A0A2U7UG34</accession>
<dbReference type="Proteomes" id="UP000249758">
    <property type="component" value="Segment"/>
</dbReference>
<dbReference type="GeneID" id="36841924"/>
<sequence length="464" mass="49990">MHRARDRSGAHPRAQAVGPVHGDDAVGAFDRLPDEMVRAILSWLDGRDLACVSITCTRLCALAGDSTLWEAACRRCSRAPPVLTLAGRTIAESRDRLWFDAAVARDLSTLAPPMPEAPPPTLLLEDGTRSWKWLYVAMRRRVALLSEPPCQSLGTTLPSWWTRRLSRRTRQRVGHSLHIERVSGATRIIIQMGALDERGHLVGFGMRAVATKALLDHRTAAAAAATDIAGDGCTRSGADTTGSAWRWTEWAWGTWRDGHVEGAARMCAASGMAHMGKFVKGLAHGIGVRVVEAGCDHDSLQHGGGDKDEPARPQSAHHPHVITVSGRWRAGQPHGRLIQTTSCGDTMTAIWRRGALVTIESLLLPPRPATRDRPAFGGVRIAGMPWRVDTAGVFATVDVPFHRCLVAMPADLDALDLYLEYVRAGHPCMRATVAKAVLAAGTHFRAALVSASVAQSAAGDKGAH</sequence>
<feature type="compositionally biased region" description="Basic and acidic residues" evidence="1">
    <location>
        <begin position="298"/>
        <end position="311"/>
    </location>
</feature>
<dbReference type="SUPFAM" id="SSF81383">
    <property type="entry name" value="F-box domain"/>
    <property type="match status" value="1"/>
</dbReference>